<evidence type="ECO:0000313" key="2">
    <source>
        <dbReference type="EMBL" id="VTJ68163.1"/>
    </source>
</evidence>
<evidence type="ECO:0000256" key="1">
    <source>
        <dbReference type="SAM" id="MobiDB-lite"/>
    </source>
</evidence>
<dbReference type="EMBL" id="CABDUW010000415">
    <property type="protein sequence ID" value="VTJ68163.1"/>
    <property type="molecule type" value="Genomic_DNA"/>
</dbReference>
<dbReference type="Proteomes" id="UP000335636">
    <property type="component" value="Unassembled WGS sequence"/>
</dbReference>
<protein>
    <submittedName>
        <fullName evidence="2">Uncharacterized protein</fullName>
    </submittedName>
</protein>
<organism evidence="2 3">
    <name type="scientific">Marmota monax</name>
    <name type="common">Woodchuck</name>
    <dbReference type="NCBI Taxonomy" id="9995"/>
    <lineage>
        <taxon>Eukaryota</taxon>
        <taxon>Metazoa</taxon>
        <taxon>Chordata</taxon>
        <taxon>Craniata</taxon>
        <taxon>Vertebrata</taxon>
        <taxon>Euteleostomi</taxon>
        <taxon>Mammalia</taxon>
        <taxon>Eutheria</taxon>
        <taxon>Euarchontoglires</taxon>
        <taxon>Glires</taxon>
        <taxon>Rodentia</taxon>
        <taxon>Sciuromorpha</taxon>
        <taxon>Sciuridae</taxon>
        <taxon>Xerinae</taxon>
        <taxon>Marmotini</taxon>
        <taxon>Marmota</taxon>
    </lineage>
</organism>
<feature type="non-terminal residue" evidence="2">
    <location>
        <position position="51"/>
    </location>
</feature>
<proteinExistence type="predicted"/>
<sequence length="51" mass="5673">MQRLQQACSAEGWKEPGETPEPEGSSRQVPRGKRSYTQGGAIRLMQSDCHL</sequence>
<reference evidence="2" key="1">
    <citation type="submission" date="2019-04" db="EMBL/GenBank/DDBJ databases">
        <authorList>
            <person name="Alioto T."/>
            <person name="Alioto T."/>
        </authorList>
    </citation>
    <scope>NUCLEOTIDE SEQUENCE [LARGE SCALE GENOMIC DNA]</scope>
</reference>
<keyword evidence="3" id="KW-1185">Reference proteome</keyword>
<accession>A0A5E4BES4</accession>
<gene>
    <name evidence="2" type="ORF">MONAX_5E029172</name>
</gene>
<name>A0A5E4BES4_MARMO</name>
<feature type="region of interest" description="Disordered" evidence="1">
    <location>
        <begin position="1"/>
        <end position="51"/>
    </location>
</feature>
<evidence type="ECO:0000313" key="3">
    <source>
        <dbReference type="Proteomes" id="UP000335636"/>
    </source>
</evidence>
<dbReference type="AlphaFoldDB" id="A0A5E4BES4"/>
<comment type="caution">
    <text evidence="2">The sequence shown here is derived from an EMBL/GenBank/DDBJ whole genome shotgun (WGS) entry which is preliminary data.</text>
</comment>